<reference evidence="1" key="1">
    <citation type="submission" date="2021-06" db="EMBL/GenBank/DDBJ databases">
        <authorList>
            <person name="Ellington A.J."/>
            <person name="Bryan N.C."/>
            <person name="Christner B.C."/>
            <person name="Reisch C.R."/>
        </authorList>
    </citation>
    <scope>NUCLEOTIDE SEQUENCE</scope>
    <source>
        <strain evidence="1">L6-1</strain>
    </source>
</reference>
<keyword evidence="2" id="KW-1185">Reference proteome</keyword>
<protein>
    <submittedName>
        <fullName evidence="1">Alternate-type signal peptide domain-containing protein</fullName>
    </submittedName>
</protein>
<evidence type="ECO:0000313" key="2">
    <source>
        <dbReference type="Proteomes" id="UP000681794"/>
    </source>
</evidence>
<dbReference type="EMBL" id="CP076544">
    <property type="protein sequence ID" value="QWS33915.1"/>
    <property type="molecule type" value="Genomic_DNA"/>
</dbReference>
<sequence length="182" mass="18546">MHKIMTGTIASAAGVALLLGGAGSFALWNAEASSAATGVRSGTLTLTTLDDGAWTDITNGRTDTIDPTKVLMVPGNTYRFTQTLVVGATGKDMRAQLTYAPQSITGDQGLIAATTRTLEVTSSSAGLRKTSDTVFEVTPAEGRSTVRVVFTIALPESATTGQGGSVDVGALAFTLTQTAIGS</sequence>
<name>A0ACD1E4W9_9MICO</name>
<organism evidence="1 2">
    <name type="scientific">Curtobacterium aetherium</name>
    <dbReference type="NCBI Taxonomy" id="2841594"/>
    <lineage>
        <taxon>Bacteria</taxon>
        <taxon>Bacillati</taxon>
        <taxon>Actinomycetota</taxon>
        <taxon>Actinomycetes</taxon>
        <taxon>Micrococcales</taxon>
        <taxon>Microbacteriaceae</taxon>
        <taxon>Curtobacterium</taxon>
    </lineage>
</organism>
<evidence type="ECO:0000313" key="1">
    <source>
        <dbReference type="EMBL" id="QWS33915.1"/>
    </source>
</evidence>
<gene>
    <name evidence="1" type="ORF">KM842_01495</name>
</gene>
<accession>A0ACD1E4W9</accession>
<dbReference type="Proteomes" id="UP000681794">
    <property type="component" value="Chromosome"/>
</dbReference>
<proteinExistence type="predicted"/>